<dbReference type="EMBL" id="BMIT01000018">
    <property type="protein sequence ID" value="GGF08255.1"/>
    <property type="molecule type" value="Genomic_DNA"/>
</dbReference>
<protein>
    <submittedName>
        <fullName evidence="1">Uncharacterized protein</fullName>
    </submittedName>
</protein>
<proteinExistence type="predicted"/>
<evidence type="ECO:0000313" key="1">
    <source>
        <dbReference type="EMBL" id="GGF08255.1"/>
    </source>
</evidence>
<evidence type="ECO:0000313" key="2">
    <source>
        <dbReference type="Proteomes" id="UP000638462"/>
    </source>
</evidence>
<name>A0ABQ1U2J4_9GAMM</name>
<gene>
    <name evidence="1" type="ORF">GCM10008027_36490</name>
</gene>
<organism evidence="1 2">
    <name type="scientific">Pseudoalteromonas gelatinilytica</name>
    <dbReference type="NCBI Taxonomy" id="1703256"/>
    <lineage>
        <taxon>Bacteria</taxon>
        <taxon>Pseudomonadati</taxon>
        <taxon>Pseudomonadota</taxon>
        <taxon>Gammaproteobacteria</taxon>
        <taxon>Alteromonadales</taxon>
        <taxon>Pseudoalteromonadaceae</taxon>
        <taxon>Pseudoalteromonas</taxon>
    </lineage>
</organism>
<dbReference type="Proteomes" id="UP000638462">
    <property type="component" value="Unassembled WGS sequence"/>
</dbReference>
<sequence length="131" mass="14498">MKYPFTPKSTSYLEPGHYWPIALSDGKYACGIVVSKLMDIHENKIESRLFLAALIDWSGRQPPTAEDIKDCKAIKVGGAHIKSITTVGVGIIGKANFCFLGQNPRQYSDDFATMGYNVLKVVAEKHFTKNS</sequence>
<accession>A0ABQ1U2J4</accession>
<keyword evidence="2" id="KW-1185">Reference proteome</keyword>
<comment type="caution">
    <text evidence="1">The sequence shown here is derived from an EMBL/GenBank/DDBJ whole genome shotgun (WGS) entry which is preliminary data.</text>
</comment>
<reference evidence="2" key="1">
    <citation type="journal article" date="2019" name="Int. J. Syst. Evol. Microbiol.">
        <title>The Global Catalogue of Microorganisms (GCM) 10K type strain sequencing project: providing services to taxonomists for standard genome sequencing and annotation.</title>
        <authorList>
            <consortium name="The Broad Institute Genomics Platform"/>
            <consortium name="The Broad Institute Genome Sequencing Center for Infectious Disease"/>
            <person name="Wu L."/>
            <person name="Ma J."/>
        </authorList>
    </citation>
    <scope>NUCLEOTIDE SEQUENCE [LARGE SCALE GENOMIC DNA]</scope>
    <source>
        <strain evidence="2">CGMCC 1.15394</strain>
    </source>
</reference>
<dbReference type="RefSeq" id="WP_188730865.1">
    <property type="nucleotide sequence ID" value="NZ_BMIT01000018.1"/>
</dbReference>